<keyword evidence="15" id="KW-1185">Reference proteome</keyword>
<reference evidence="13 16" key="1">
    <citation type="submission" date="2023-10" db="EMBL/GenBank/DDBJ databases">
        <title>Genomes of two closely related lineages of the louse Polyplax serrata with different host specificities.</title>
        <authorList>
            <person name="Martinu J."/>
            <person name="Tarabai H."/>
            <person name="Stefka J."/>
            <person name="Hypsa V."/>
        </authorList>
    </citation>
    <scope>NUCLEOTIDE SEQUENCE [LARGE SCALE GENOMIC DNA]</scope>
    <source>
        <strain evidence="14">98ZLc_SE</strain>
        <strain evidence="13">HR10_N</strain>
    </source>
</reference>
<comment type="catalytic activity">
    <reaction evidence="10 11">
        <text>O-phospho-L-threonyl-[protein] + H2O = L-threonyl-[protein] + phosphate</text>
        <dbReference type="Rhea" id="RHEA:47004"/>
        <dbReference type="Rhea" id="RHEA-COMP:11060"/>
        <dbReference type="Rhea" id="RHEA-COMP:11605"/>
        <dbReference type="ChEBI" id="CHEBI:15377"/>
        <dbReference type="ChEBI" id="CHEBI:30013"/>
        <dbReference type="ChEBI" id="CHEBI:43474"/>
        <dbReference type="ChEBI" id="CHEBI:61977"/>
        <dbReference type="EC" id="3.1.3.16"/>
    </reaction>
</comment>
<dbReference type="EC" id="3.1.3.16" evidence="11"/>
<evidence type="ECO:0000313" key="16">
    <source>
        <dbReference type="Proteomes" id="UP001372834"/>
    </source>
</evidence>
<comment type="cofactor">
    <cofactor evidence="2 11">
        <name>Mg(2+)</name>
        <dbReference type="ChEBI" id="CHEBI:18420"/>
    </cofactor>
</comment>
<dbReference type="SMART" id="SM00331">
    <property type="entry name" value="PP2C_SIG"/>
    <property type="match status" value="1"/>
</dbReference>
<dbReference type="EMBL" id="JAWJWF010000002">
    <property type="protein sequence ID" value="KAK6637854.1"/>
    <property type="molecule type" value="Genomic_DNA"/>
</dbReference>
<evidence type="ECO:0000256" key="10">
    <source>
        <dbReference type="ARBA" id="ARBA00048336"/>
    </source>
</evidence>
<evidence type="ECO:0000256" key="4">
    <source>
        <dbReference type="ARBA" id="ARBA00022723"/>
    </source>
</evidence>
<evidence type="ECO:0000256" key="11">
    <source>
        <dbReference type="RuleBase" id="RU366020"/>
    </source>
</evidence>
<dbReference type="Proteomes" id="UP001359485">
    <property type="component" value="Unassembled WGS sequence"/>
</dbReference>
<name>A0AAN8PBV7_POLSC</name>
<feature type="domain" description="PPM-type phosphatase" evidence="12">
    <location>
        <begin position="42"/>
        <end position="301"/>
    </location>
</feature>
<dbReference type="AlphaFoldDB" id="A0AAN8PBV7"/>
<dbReference type="GO" id="GO:0046872">
    <property type="term" value="F:metal ion binding"/>
    <property type="evidence" value="ECO:0007669"/>
    <property type="project" value="UniProtKB-UniRule"/>
</dbReference>
<evidence type="ECO:0000313" key="13">
    <source>
        <dbReference type="EMBL" id="KAK6625610.1"/>
    </source>
</evidence>
<dbReference type="PANTHER" id="PTHR12320">
    <property type="entry name" value="PROTEIN PHOSPHATASE 2C"/>
    <property type="match status" value="1"/>
</dbReference>
<dbReference type="InterPro" id="IPR001932">
    <property type="entry name" value="PPM-type_phosphatase-like_dom"/>
</dbReference>
<dbReference type="InterPro" id="IPR036457">
    <property type="entry name" value="PPM-type-like_dom_sf"/>
</dbReference>
<dbReference type="InterPro" id="IPR039123">
    <property type="entry name" value="PPTC7"/>
</dbReference>
<evidence type="ECO:0000259" key="12">
    <source>
        <dbReference type="PROSITE" id="PS51746"/>
    </source>
</evidence>
<dbReference type="GO" id="GO:0005739">
    <property type="term" value="C:mitochondrion"/>
    <property type="evidence" value="ECO:0007669"/>
    <property type="project" value="TreeGrafter"/>
</dbReference>
<organism evidence="13 16">
    <name type="scientific">Polyplax serrata</name>
    <name type="common">Common mouse louse</name>
    <dbReference type="NCBI Taxonomy" id="468196"/>
    <lineage>
        <taxon>Eukaryota</taxon>
        <taxon>Metazoa</taxon>
        <taxon>Ecdysozoa</taxon>
        <taxon>Arthropoda</taxon>
        <taxon>Hexapoda</taxon>
        <taxon>Insecta</taxon>
        <taxon>Pterygota</taxon>
        <taxon>Neoptera</taxon>
        <taxon>Paraneoptera</taxon>
        <taxon>Psocodea</taxon>
        <taxon>Troctomorpha</taxon>
        <taxon>Phthiraptera</taxon>
        <taxon>Anoplura</taxon>
        <taxon>Polyplacidae</taxon>
        <taxon>Polyplax</taxon>
    </lineage>
</organism>
<dbReference type="FunFam" id="3.60.40.10:FF:000009">
    <property type="entry name" value="Blast:Protein phosphatase PTC7 homolog"/>
    <property type="match status" value="1"/>
</dbReference>
<keyword evidence="7 11" id="KW-0904">Protein phosphatase</keyword>
<dbReference type="Pfam" id="PF13672">
    <property type="entry name" value="PP2C_2"/>
    <property type="match status" value="1"/>
</dbReference>
<protein>
    <recommendedName>
        <fullName evidence="11">Protein phosphatase</fullName>
        <ecNumber evidence="11">3.1.3.16</ecNumber>
    </recommendedName>
</protein>
<dbReference type="SMART" id="SM00332">
    <property type="entry name" value="PP2Cc"/>
    <property type="match status" value="1"/>
</dbReference>
<evidence type="ECO:0000256" key="6">
    <source>
        <dbReference type="ARBA" id="ARBA00022842"/>
    </source>
</evidence>
<dbReference type="Gene3D" id="3.60.40.10">
    <property type="entry name" value="PPM-type phosphatase domain"/>
    <property type="match status" value="1"/>
</dbReference>
<evidence type="ECO:0000256" key="1">
    <source>
        <dbReference type="ARBA" id="ARBA00001936"/>
    </source>
</evidence>
<evidence type="ECO:0000256" key="7">
    <source>
        <dbReference type="ARBA" id="ARBA00022912"/>
    </source>
</evidence>
<dbReference type="PROSITE" id="PS51746">
    <property type="entry name" value="PPM_2"/>
    <property type="match status" value="1"/>
</dbReference>
<comment type="catalytic activity">
    <reaction evidence="9 11">
        <text>O-phospho-L-seryl-[protein] + H2O = L-seryl-[protein] + phosphate</text>
        <dbReference type="Rhea" id="RHEA:20629"/>
        <dbReference type="Rhea" id="RHEA-COMP:9863"/>
        <dbReference type="Rhea" id="RHEA-COMP:11604"/>
        <dbReference type="ChEBI" id="CHEBI:15377"/>
        <dbReference type="ChEBI" id="CHEBI:29999"/>
        <dbReference type="ChEBI" id="CHEBI:43474"/>
        <dbReference type="ChEBI" id="CHEBI:83421"/>
        <dbReference type="EC" id="3.1.3.16"/>
    </reaction>
</comment>
<dbReference type="EMBL" id="JAWJWE010000037">
    <property type="protein sequence ID" value="KAK6625610.1"/>
    <property type="molecule type" value="Genomic_DNA"/>
</dbReference>
<dbReference type="GO" id="GO:0004722">
    <property type="term" value="F:protein serine/threonine phosphatase activity"/>
    <property type="evidence" value="ECO:0007669"/>
    <property type="project" value="UniProtKB-EC"/>
</dbReference>
<keyword evidence="8 11" id="KW-0464">Manganese</keyword>
<evidence type="ECO:0000256" key="3">
    <source>
        <dbReference type="ARBA" id="ARBA00006702"/>
    </source>
</evidence>
<dbReference type="Proteomes" id="UP001372834">
    <property type="component" value="Unassembled WGS sequence"/>
</dbReference>
<evidence type="ECO:0000256" key="8">
    <source>
        <dbReference type="ARBA" id="ARBA00023211"/>
    </source>
</evidence>
<evidence type="ECO:0000256" key="9">
    <source>
        <dbReference type="ARBA" id="ARBA00047761"/>
    </source>
</evidence>
<keyword evidence="5 11" id="KW-0378">Hydrolase</keyword>
<evidence type="ECO:0000313" key="14">
    <source>
        <dbReference type="EMBL" id="KAK6637854.1"/>
    </source>
</evidence>
<comment type="cofactor">
    <cofactor evidence="1 11">
        <name>Mn(2+)</name>
        <dbReference type="ChEBI" id="CHEBI:29035"/>
    </cofactor>
</comment>
<sequence length="303" mass="33422">MHSLIWTGRVLSRALWNSISNYSVSLEPNVNRKRDSHLVSAVCGFPKDFVNSRLKKGQFGDDAWFSAKYKTADVIGVADGVGGWRHYGIDAGEFSSFLMKTCERLVSKGRFLPTNPADLLAKSYHELLESKQSILGSSTACIVILNKENSMVYTANIGDSGFVIVRQGQVVHRSEEQQHYFNTPFQLSLPPPDHSHLVLSDRPESADQSNFPVEDGDVILVATDGVFDNVPDSILITELVKLQGERDPVKIQCVANTIAWMARNLAFDSSYMSPFAINARRNGIYAKGGKPDDITVLLATVAI</sequence>
<keyword evidence="4 11" id="KW-0479">Metal-binding</keyword>
<comment type="similarity">
    <text evidence="3 11">Belongs to the PP2C family.</text>
</comment>
<keyword evidence="6 11" id="KW-0460">Magnesium</keyword>
<dbReference type="PANTHER" id="PTHR12320:SF1">
    <property type="entry name" value="PROTEIN PHOSPHATASE PTC7 HOMOLOG"/>
    <property type="match status" value="1"/>
</dbReference>
<evidence type="ECO:0000256" key="2">
    <source>
        <dbReference type="ARBA" id="ARBA00001946"/>
    </source>
</evidence>
<proteinExistence type="inferred from homology"/>
<evidence type="ECO:0000256" key="5">
    <source>
        <dbReference type="ARBA" id="ARBA00022801"/>
    </source>
</evidence>
<evidence type="ECO:0000313" key="15">
    <source>
        <dbReference type="Proteomes" id="UP001359485"/>
    </source>
</evidence>
<comment type="caution">
    <text evidence="13">The sequence shown here is derived from an EMBL/GenBank/DDBJ whole genome shotgun (WGS) entry which is preliminary data.</text>
</comment>
<dbReference type="SUPFAM" id="SSF81606">
    <property type="entry name" value="PP2C-like"/>
    <property type="match status" value="1"/>
</dbReference>
<accession>A0AAN8PBV7</accession>
<gene>
    <name evidence="13" type="ORF">RUM43_005909</name>
    <name evidence="14" type="ORF">RUM44_008276</name>
</gene>